<evidence type="ECO:0000313" key="2">
    <source>
        <dbReference type="Proteomes" id="UP000002630"/>
    </source>
</evidence>
<accession>D7G6T6</accession>
<dbReference type="InParanoid" id="D7G6T6"/>
<keyword evidence="2" id="KW-1185">Reference proteome</keyword>
<gene>
    <name evidence="1" type="ORF">Esi_0008_0002</name>
</gene>
<dbReference type="EMBL" id="FN649035">
    <property type="protein sequence ID" value="CBJ25629.1"/>
    <property type="molecule type" value="Genomic_DNA"/>
</dbReference>
<protein>
    <submittedName>
        <fullName evidence="1">Uncharacterized protein</fullName>
    </submittedName>
</protein>
<name>D7G6T6_ECTSI</name>
<dbReference type="OrthoDB" id="1666330at2759"/>
<reference evidence="1 2" key="1">
    <citation type="journal article" date="2010" name="Nature">
        <title>The Ectocarpus genome and the independent evolution of multicellularity in brown algae.</title>
        <authorList>
            <person name="Cock J.M."/>
            <person name="Sterck L."/>
            <person name="Rouze P."/>
            <person name="Scornet D."/>
            <person name="Allen A.E."/>
            <person name="Amoutzias G."/>
            <person name="Anthouard V."/>
            <person name="Artiguenave F."/>
            <person name="Aury J.M."/>
            <person name="Badger J.H."/>
            <person name="Beszteri B."/>
            <person name="Billiau K."/>
            <person name="Bonnet E."/>
            <person name="Bothwell J.H."/>
            <person name="Bowler C."/>
            <person name="Boyen C."/>
            <person name="Brownlee C."/>
            <person name="Carrano C.J."/>
            <person name="Charrier B."/>
            <person name="Cho G.Y."/>
            <person name="Coelho S.M."/>
            <person name="Collen J."/>
            <person name="Corre E."/>
            <person name="Da Silva C."/>
            <person name="Delage L."/>
            <person name="Delaroque N."/>
            <person name="Dittami S.M."/>
            <person name="Doulbeau S."/>
            <person name="Elias M."/>
            <person name="Farnham G."/>
            <person name="Gachon C.M."/>
            <person name="Gschloessl B."/>
            <person name="Heesch S."/>
            <person name="Jabbari K."/>
            <person name="Jubin C."/>
            <person name="Kawai H."/>
            <person name="Kimura K."/>
            <person name="Kloareg B."/>
            <person name="Kupper F.C."/>
            <person name="Lang D."/>
            <person name="Le Bail A."/>
            <person name="Leblanc C."/>
            <person name="Lerouge P."/>
            <person name="Lohr M."/>
            <person name="Lopez P.J."/>
            <person name="Martens C."/>
            <person name="Maumus F."/>
            <person name="Michel G."/>
            <person name="Miranda-Saavedra D."/>
            <person name="Morales J."/>
            <person name="Moreau H."/>
            <person name="Motomura T."/>
            <person name="Nagasato C."/>
            <person name="Napoli C.A."/>
            <person name="Nelson D.R."/>
            <person name="Nyvall-Collen P."/>
            <person name="Peters A.F."/>
            <person name="Pommier C."/>
            <person name="Potin P."/>
            <person name="Poulain J."/>
            <person name="Quesneville H."/>
            <person name="Read B."/>
            <person name="Rensing S.A."/>
            <person name="Ritter A."/>
            <person name="Rousvoal S."/>
            <person name="Samanta M."/>
            <person name="Samson G."/>
            <person name="Schroeder D.C."/>
            <person name="Segurens B."/>
            <person name="Strittmatter M."/>
            <person name="Tonon T."/>
            <person name="Tregear J.W."/>
            <person name="Valentin K."/>
            <person name="von Dassow P."/>
            <person name="Yamagishi T."/>
            <person name="Van de Peer Y."/>
            <person name="Wincker P."/>
        </authorList>
    </citation>
    <scope>NUCLEOTIDE SEQUENCE [LARGE SCALE GENOMIC DNA]</scope>
    <source>
        <strain evidence="2">Ec32 / CCAP1310/4</strain>
    </source>
</reference>
<organism evidence="1 2">
    <name type="scientific">Ectocarpus siliculosus</name>
    <name type="common">Brown alga</name>
    <name type="synonym">Conferva siliculosa</name>
    <dbReference type="NCBI Taxonomy" id="2880"/>
    <lineage>
        <taxon>Eukaryota</taxon>
        <taxon>Sar</taxon>
        <taxon>Stramenopiles</taxon>
        <taxon>Ochrophyta</taxon>
        <taxon>PX clade</taxon>
        <taxon>Phaeophyceae</taxon>
        <taxon>Ectocarpales</taxon>
        <taxon>Ectocarpaceae</taxon>
        <taxon>Ectocarpus</taxon>
    </lineage>
</organism>
<dbReference type="Proteomes" id="UP000002630">
    <property type="component" value="Linkage Group LG02"/>
</dbReference>
<evidence type="ECO:0000313" key="1">
    <source>
        <dbReference type="EMBL" id="CBJ25629.1"/>
    </source>
</evidence>
<sequence>MNIFRLLGDMTHLAATVLLPYKLHTSRSAAGIRLQRCIIR</sequence>
<proteinExistence type="predicted"/>
<dbReference type="EMBL" id="FN649727">
    <property type="protein sequence ID" value="CBJ25629.1"/>
    <property type="molecule type" value="Genomic_DNA"/>
</dbReference>
<dbReference type="AlphaFoldDB" id="D7G6T6"/>